<dbReference type="AlphaFoldDB" id="A0A3E3E563"/>
<gene>
    <name evidence="1" type="ORF">DXC78_06590</name>
</gene>
<accession>A0A3E3E563</accession>
<reference evidence="1 2" key="1">
    <citation type="submission" date="2018-08" db="EMBL/GenBank/DDBJ databases">
        <title>A genome reference for cultivated species of the human gut microbiota.</title>
        <authorList>
            <person name="Zou Y."/>
            <person name="Xue W."/>
            <person name="Luo G."/>
        </authorList>
    </citation>
    <scope>NUCLEOTIDE SEQUENCE [LARGE SCALE GENOMIC DNA]</scope>
    <source>
        <strain evidence="1 2">TF08-11</strain>
    </source>
</reference>
<organism evidence="1 2">
    <name type="scientific">Faecalicoccus pleomorphus</name>
    <dbReference type="NCBI Taxonomy" id="1323"/>
    <lineage>
        <taxon>Bacteria</taxon>
        <taxon>Bacillati</taxon>
        <taxon>Bacillota</taxon>
        <taxon>Erysipelotrichia</taxon>
        <taxon>Erysipelotrichales</taxon>
        <taxon>Erysipelotrichaceae</taxon>
        <taxon>Faecalicoccus</taxon>
    </lineage>
</organism>
<sequence length="114" mass="13329">MTFDDGIVAIYERINTAGKGEMPKPALRLKSRHYFAYETLGYGRYYQAKKIDDELENVIDIERDRMISNKDIVITEDDGIQYQISMVQHPVDEDGLHFTRITLSHLNEKFELET</sequence>
<evidence type="ECO:0000313" key="1">
    <source>
        <dbReference type="EMBL" id="RGD76354.1"/>
    </source>
</evidence>
<comment type="caution">
    <text evidence="1">The sequence shown here is derived from an EMBL/GenBank/DDBJ whole genome shotgun (WGS) entry which is preliminary data.</text>
</comment>
<protein>
    <submittedName>
        <fullName evidence="1">Head-tail adaptor protein</fullName>
    </submittedName>
</protein>
<name>A0A3E3E563_9FIRM</name>
<dbReference type="EMBL" id="QUSK01000013">
    <property type="protein sequence ID" value="RGD76354.1"/>
    <property type="molecule type" value="Genomic_DNA"/>
</dbReference>
<dbReference type="RefSeq" id="WP_117446292.1">
    <property type="nucleotide sequence ID" value="NZ_QUSK01000013.1"/>
</dbReference>
<dbReference type="Proteomes" id="UP000260721">
    <property type="component" value="Unassembled WGS sequence"/>
</dbReference>
<evidence type="ECO:0000313" key="2">
    <source>
        <dbReference type="Proteomes" id="UP000260721"/>
    </source>
</evidence>
<proteinExistence type="predicted"/>